<proteinExistence type="predicted"/>
<comment type="caution">
    <text evidence="9">The sequence shown here is derived from an EMBL/GenBank/DDBJ whole genome shotgun (WGS) entry which is preliminary data.</text>
</comment>
<reference evidence="9 10" key="1">
    <citation type="submission" date="2023-09" db="EMBL/GenBank/DDBJ databases">
        <title>Genomes of two closely related lineages of the louse Polyplax serrata with different host specificities.</title>
        <authorList>
            <person name="Martinu J."/>
            <person name="Tarabai H."/>
            <person name="Stefka J."/>
            <person name="Hypsa V."/>
        </authorList>
    </citation>
    <scope>NUCLEOTIDE SEQUENCE [LARGE SCALE GENOMIC DNA]</scope>
    <source>
        <strain evidence="9">98ZLc_SE</strain>
    </source>
</reference>
<feature type="domain" description="Receptor ligand binding region" evidence="8">
    <location>
        <begin position="55"/>
        <end position="118"/>
    </location>
</feature>
<keyword evidence="7" id="KW-0732">Signal</keyword>
<organism evidence="9 10">
    <name type="scientific">Polyplax serrata</name>
    <name type="common">Common mouse louse</name>
    <dbReference type="NCBI Taxonomy" id="468196"/>
    <lineage>
        <taxon>Eukaryota</taxon>
        <taxon>Metazoa</taxon>
        <taxon>Ecdysozoa</taxon>
        <taxon>Arthropoda</taxon>
        <taxon>Hexapoda</taxon>
        <taxon>Insecta</taxon>
        <taxon>Pterygota</taxon>
        <taxon>Neoptera</taxon>
        <taxon>Paraneoptera</taxon>
        <taxon>Psocodea</taxon>
        <taxon>Troctomorpha</taxon>
        <taxon>Phthiraptera</taxon>
        <taxon>Anoplura</taxon>
        <taxon>Polyplacidae</taxon>
        <taxon>Polyplax</taxon>
    </lineage>
</organism>
<dbReference type="InterPro" id="IPR028082">
    <property type="entry name" value="Peripla_BP_I"/>
</dbReference>
<evidence type="ECO:0000313" key="10">
    <source>
        <dbReference type="Proteomes" id="UP001359485"/>
    </source>
</evidence>
<evidence type="ECO:0000256" key="3">
    <source>
        <dbReference type="ARBA" id="ARBA00022989"/>
    </source>
</evidence>
<evidence type="ECO:0000256" key="5">
    <source>
        <dbReference type="ARBA" id="ARBA00023170"/>
    </source>
</evidence>
<keyword evidence="10" id="KW-1185">Reference proteome</keyword>
<feature type="signal peptide" evidence="7">
    <location>
        <begin position="1"/>
        <end position="21"/>
    </location>
</feature>
<evidence type="ECO:0000256" key="4">
    <source>
        <dbReference type="ARBA" id="ARBA00023136"/>
    </source>
</evidence>
<evidence type="ECO:0000313" key="9">
    <source>
        <dbReference type="EMBL" id="KAK6620065.1"/>
    </source>
</evidence>
<dbReference type="EMBL" id="JAWJWF010000048">
    <property type="protein sequence ID" value="KAK6620065.1"/>
    <property type="molecule type" value="Genomic_DNA"/>
</dbReference>
<dbReference type="Proteomes" id="UP001359485">
    <property type="component" value="Unassembled WGS sequence"/>
</dbReference>
<sequence length="169" mass="19228">MFITSTGQVVFLCSFLHVCSRCLDEYSDGSVIYSNQIFDMFYSEEKSIPYAEAVNRIPQLSYASTSTELSDKSRFEYFSRVVPPDNFQAQAIVEVVKALGWKYVSTVAVEGDYGEKILPTNLLLTLKVPSVKPQKHLCLVKYLRLQNKCFLCWRTSTSTRALVHPGEIF</sequence>
<dbReference type="Gene3D" id="3.40.50.2300">
    <property type="match status" value="1"/>
</dbReference>
<keyword evidence="2" id="KW-0812">Transmembrane</keyword>
<evidence type="ECO:0000256" key="1">
    <source>
        <dbReference type="ARBA" id="ARBA00004141"/>
    </source>
</evidence>
<keyword evidence="6" id="KW-0325">Glycoprotein</keyword>
<dbReference type="PRINTS" id="PR00248">
    <property type="entry name" value="GPCRMGR"/>
</dbReference>
<evidence type="ECO:0000259" key="8">
    <source>
        <dbReference type="Pfam" id="PF01094"/>
    </source>
</evidence>
<evidence type="ECO:0000256" key="2">
    <source>
        <dbReference type="ARBA" id="ARBA00022692"/>
    </source>
</evidence>
<gene>
    <name evidence="9" type="ORF">RUM44_006465</name>
</gene>
<dbReference type="SUPFAM" id="SSF53822">
    <property type="entry name" value="Periplasmic binding protein-like I"/>
    <property type="match status" value="1"/>
</dbReference>
<dbReference type="PANTHER" id="PTHR24060">
    <property type="entry name" value="METABOTROPIC GLUTAMATE RECEPTOR"/>
    <property type="match status" value="1"/>
</dbReference>
<comment type="subcellular location">
    <subcellularLocation>
        <location evidence="1">Membrane</location>
        <topology evidence="1">Multi-pass membrane protein</topology>
    </subcellularLocation>
</comment>
<evidence type="ECO:0000256" key="7">
    <source>
        <dbReference type="SAM" id="SignalP"/>
    </source>
</evidence>
<evidence type="ECO:0000256" key="6">
    <source>
        <dbReference type="ARBA" id="ARBA00023180"/>
    </source>
</evidence>
<name>A0ABR1AIX1_POLSC</name>
<feature type="chain" id="PRO_5045324720" description="Receptor ligand binding region domain-containing protein" evidence="7">
    <location>
        <begin position="22"/>
        <end position="169"/>
    </location>
</feature>
<dbReference type="InterPro" id="IPR000337">
    <property type="entry name" value="GPCR_3"/>
</dbReference>
<dbReference type="InterPro" id="IPR001828">
    <property type="entry name" value="ANF_lig-bd_rcpt"/>
</dbReference>
<dbReference type="Pfam" id="PF01094">
    <property type="entry name" value="ANF_receptor"/>
    <property type="match status" value="1"/>
</dbReference>
<protein>
    <recommendedName>
        <fullName evidence="8">Receptor ligand binding region domain-containing protein</fullName>
    </recommendedName>
</protein>
<keyword evidence="4" id="KW-0472">Membrane</keyword>
<dbReference type="InterPro" id="IPR050726">
    <property type="entry name" value="mGluR"/>
</dbReference>
<keyword evidence="5" id="KW-0675">Receptor</keyword>
<keyword evidence="3" id="KW-1133">Transmembrane helix</keyword>
<accession>A0ABR1AIX1</accession>